<evidence type="ECO:0000313" key="1">
    <source>
        <dbReference type="EMBL" id="KAK2955829.1"/>
    </source>
</evidence>
<comment type="caution">
    <text evidence="1">The sequence shown here is derived from an EMBL/GenBank/DDBJ whole genome shotgun (WGS) entry which is preliminary data.</text>
</comment>
<proteinExistence type="predicted"/>
<reference evidence="1 2" key="1">
    <citation type="journal article" date="2022" name="bioRxiv">
        <title>Genomics of Preaxostyla Flagellates Illuminates Evolutionary Transitions and the Path Towards Mitochondrial Loss.</title>
        <authorList>
            <person name="Novak L.V.F."/>
            <person name="Treitli S.C."/>
            <person name="Pyrih J."/>
            <person name="Halakuc P."/>
            <person name="Pipaliya S.V."/>
            <person name="Vacek V."/>
            <person name="Brzon O."/>
            <person name="Soukal P."/>
            <person name="Eme L."/>
            <person name="Dacks J.B."/>
            <person name="Karnkowska A."/>
            <person name="Elias M."/>
            <person name="Hampl V."/>
        </authorList>
    </citation>
    <scope>NUCLEOTIDE SEQUENCE [LARGE SCALE GENOMIC DNA]</scope>
    <source>
        <strain evidence="1">NAU3</strain>
        <tissue evidence="1">Gut</tissue>
    </source>
</reference>
<dbReference type="EMBL" id="JARBJD010000062">
    <property type="protein sequence ID" value="KAK2955829.1"/>
    <property type="molecule type" value="Genomic_DNA"/>
</dbReference>
<organism evidence="1 2">
    <name type="scientific">Blattamonas nauphoetae</name>
    <dbReference type="NCBI Taxonomy" id="2049346"/>
    <lineage>
        <taxon>Eukaryota</taxon>
        <taxon>Metamonada</taxon>
        <taxon>Preaxostyla</taxon>
        <taxon>Oxymonadida</taxon>
        <taxon>Blattamonas</taxon>
    </lineage>
</organism>
<gene>
    <name evidence="1" type="ORF">BLNAU_9180</name>
</gene>
<dbReference type="Proteomes" id="UP001281761">
    <property type="component" value="Unassembled WGS sequence"/>
</dbReference>
<protein>
    <submittedName>
        <fullName evidence="1">Uncharacterized protein</fullName>
    </submittedName>
</protein>
<evidence type="ECO:0000313" key="2">
    <source>
        <dbReference type="Proteomes" id="UP001281761"/>
    </source>
</evidence>
<name>A0ABQ9XWF6_9EUKA</name>
<accession>A0ABQ9XWF6</accession>
<keyword evidence="2" id="KW-1185">Reference proteome</keyword>
<sequence length="203" mass="23312">MSLLPNSQAIPDQFLQSIGLETFHTNPRNLTISYDISTFWENYAGNLQNDHILQQISPSNEIIDVIHELSSILLEDPVRSHLQRFFHAEQLLLFGLIVEEFGKVNLTHTLCPTHTFYSCPTCRSTQFGLKENEDEDKVHPIIHTKSTSIQTHRAVWCQNCHSQFTIRDLTQHDWNRQSIDSLVAGLEQSAAYLVPLVRQRGFS</sequence>